<keyword evidence="1" id="KW-0812">Transmembrane</keyword>
<evidence type="ECO:0000256" key="1">
    <source>
        <dbReference type="SAM" id="Phobius"/>
    </source>
</evidence>
<dbReference type="Pfam" id="PF04397">
    <property type="entry name" value="LytTR"/>
    <property type="match status" value="1"/>
</dbReference>
<reference evidence="4" key="1">
    <citation type="submission" date="2020-01" db="EMBL/GenBank/DDBJ databases">
        <title>Sphingomonas sp. strain CSW-10.</title>
        <authorList>
            <person name="Chen W.-M."/>
        </authorList>
    </citation>
    <scope>NUCLEOTIDE SEQUENCE [LARGE SCALE GENOMIC DNA]</scope>
    <source>
        <strain evidence="4">CCP-1</strain>
    </source>
</reference>
<feature type="transmembrane region" description="Helical" evidence="1">
    <location>
        <begin position="84"/>
        <end position="106"/>
    </location>
</feature>
<feature type="transmembrane region" description="Helical" evidence="1">
    <location>
        <begin position="126"/>
        <end position="145"/>
    </location>
</feature>
<feature type="transmembrane region" description="Helical" evidence="1">
    <location>
        <begin position="21"/>
        <end position="38"/>
    </location>
</feature>
<proteinExistence type="predicted"/>
<dbReference type="Proteomes" id="UP001517376">
    <property type="component" value="Unassembled WGS sequence"/>
</dbReference>
<organism evidence="3 4">
    <name type="scientific">Paragemmobacter ruber</name>
    <dbReference type="NCBI Taxonomy" id="1985673"/>
    <lineage>
        <taxon>Bacteria</taxon>
        <taxon>Pseudomonadati</taxon>
        <taxon>Pseudomonadota</taxon>
        <taxon>Alphaproteobacteria</taxon>
        <taxon>Rhodobacterales</taxon>
        <taxon>Paracoccaceae</taxon>
        <taxon>Paragemmobacter</taxon>
    </lineage>
</organism>
<dbReference type="EMBL" id="JAAATW010000004">
    <property type="protein sequence ID" value="NBE09251.1"/>
    <property type="molecule type" value="Genomic_DNA"/>
</dbReference>
<dbReference type="RefSeq" id="WP_161768315.1">
    <property type="nucleotide sequence ID" value="NZ_JAAATW010000004.1"/>
</dbReference>
<sequence>MLSERLIFHDINEFRKAMRHRYVLAACAGLSVPAIVLLFALDRSQIPIDLYVPCIVVGLVTAQILLMLYVRVSAWSLRRLFPTARILTVWLTPGLALAAAGMLGVVDLVHPIIFAGAHWITLNSHVLPFVSVLFLEVAATLVFRGSMRRALSKLRNGQPIPVVAEAVENPAVVAEQGILPPEGGQPVAGREMVHRSHDNAQGRLLRQAGMKGIPVEDVLRLEASGNYVTVVTVRGRQLVPGPFAAVMAQMPVDKGRQVQRSHWVSRAAVVAVHRKGRDIWLQVTCGAQVPVSAALRSEVLAWLGPLVATAPARHGREHRTAAPLAGNGRLIRDLQGTGR</sequence>
<name>A0ABW9YB29_9RHOB</name>
<protein>
    <recommendedName>
        <fullName evidence="2">HTH LytTR-type domain-containing protein</fullName>
    </recommendedName>
</protein>
<accession>A0ABW9YB29</accession>
<keyword evidence="1" id="KW-0472">Membrane</keyword>
<dbReference type="Gene3D" id="2.40.50.1020">
    <property type="entry name" value="LytTr DNA-binding domain"/>
    <property type="match status" value="1"/>
</dbReference>
<keyword evidence="1" id="KW-1133">Transmembrane helix</keyword>
<keyword evidence="4" id="KW-1185">Reference proteome</keyword>
<feature type="domain" description="HTH LytTR-type" evidence="2">
    <location>
        <begin position="213"/>
        <end position="277"/>
    </location>
</feature>
<evidence type="ECO:0000259" key="2">
    <source>
        <dbReference type="PROSITE" id="PS50930"/>
    </source>
</evidence>
<evidence type="ECO:0000313" key="4">
    <source>
        <dbReference type="Proteomes" id="UP001517376"/>
    </source>
</evidence>
<evidence type="ECO:0000313" key="3">
    <source>
        <dbReference type="EMBL" id="NBE09251.1"/>
    </source>
</evidence>
<gene>
    <name evidence="3" type="ORF">GU920_17030</name>
</gene>
<comment type="caution">
    <text evidence="3">The sequence shown here is derived from an EMBL/GenBank/DDBJ whole genome shotgun (WGS) entry which is preliminary data.</text>
</comment>
<feature type="transmembrane region" description="Helical" evidence="1">
    <location>
        <begin position="50"/>
        <end position="72"/>
    </location>
</feature>
<dbReference type="SMART" id="SM00850">
    <property type="entry name" value="LytTR"/>
    <property type="match status" value="1"/>
</dbReference>
<dbReference type="PROSITE" id="PS50930">
    <property type="entry name" value="HTH_LYTTR"/>
    <property type="match status" value="1"/>
</dbReference>
<dbReference type="InterPro" id="IPR007492">
    <property type="entry name" value="LytTR_DNA-bd_dom"/>
</dbReference>